<comment type="caution">
    <text evidence="2">The sequence shown here is derived from an EMBL/GenBank/DDBJ whole genome shotgun (WGS) entry which is preliminary data.</text>
</comment>
<sequence length="337" mass="37324">MPSRQVQCPRHIFHLARAYPQVNWGPVHTSNGTLWVPDMGFTAFDELLRNEGEHQGDLAALEYFRRSKLDKTDRSAGEADEPLNTDQIDLYEEVYRGRAPVDQDYALSGMGGYQMLGQYEDEWNEVANRLRAASTRSDGTSTLASFSSPNSHTYTNNHPAGDPQPTDSNQRPSPPLGDNQQNSTVFNMAELSSAHEGSHPPGPPTPGQFIPRVPAPTSGPTNKRHRSLPFDVETQKIPRLQGVHGSLKNYGVSEASDPENAFFEGFRSTSVVPSLASPSQSARCSVIESDELEHHPPQERPFQGDMTVSDDTQLADEKKQEPELGQTSLSRTQEEPW</sequence>
<evidence type="ECO:0000256" key="1">
    <source>
        <dbReference type="SAM" id="MobiDB-lite"/>
    </source>
</evidence>
<name>A0A8H4PCZ3_9HYPO</name>
<dbReference type="EMBL" id="JAADYS010001135">
    <property type="protein sequence ID" value="KAF4464851.1"/>
    <property type="molecule type" value="Genomic_DNA"/>
</dbReference>
<keyword evidence="3" id="KW-1185">Reference proteome</keyword>
<organism evidence="2 3">
    <name type="scientific">Fusarium albosuccineum</name>
    <dbReference type="NCBI Taxonomy" id="1237068"/>
    <lineage>
        <taxon>Eukaryota</taxon>
        <taxon>Fungi</taxon>
        <taxon>Dikarya</taxon>
        <taxon>Ascomycota</taxon>
        <taxon>Pezizomycotina</taxon>
        <taxon>Sordariomycetes</taxon>
        <taxon>Hypocreomycetidae</taxon>
        <taxon>Hypocreales</taxon>
        <taxon>Nectriaceae</taxon>
        <taxon>Fusarium</taxon>
        <taxon>Fusarium decemcellulare species complex</taxon>
    </lineage>
</organism>
<accession>A0A8H4PCZ3</accession>
<protein>
    <submittedName>
        <fullName evidence="2">Uncharacterized protein</fullName>
    </submittedName>
</protein>
<dbReference type="AlphaFoldDB" id="A0A8H4PCZ3"/>
<feature type="compositionally biased region" description="Polar residues" evidence="1">
    <location>
        <begin position="134"/>
        <end position="158"/>
    </location>
</feature>
<gene>
    <name evidence="2" type="ORF">FALBO_8315</name>
</gene>
<feature type="region of interest" description="Disordered" evidence="1">
    <location>
        <begin position="134"/>
        <end position="228"/>
    </location>
</feature>
<reference evidence="2 3" key="1">
    <citation type="submission" date="2020-01" db="EMBL/GenBank/DDBJ databases">
        <title>Identification and distribution of gene clusters putatively required for synthesis of sphingolipid metabolism inhibitors in phylogenetically diverse species of the filamentous fungus Fusarium.</title>
        <authorList>
            <person name="Kim H.-S."/>
            <person name="Busman M."/>
            <person name="Brown D.W."/>
            <person name="Divon H."/>
            <person name="Uhlig S."/>
            <person name="Proctor R.H."/>
        </authorList>
    </citation>
    <scope>NUCLEOTIDE SEQUENCE [LARGE SCALE GENOMIC DNA]</scope>
    <source>
        <strain evidence="2 3">NRRL 20459</strain>
    </source>
</reference>
<dbReference type="Proteomes" id="UP000554235">
    <property type="component" value="Unassembled WGS sequence"/>
</dbReference>
<evidence type="ECO:0000313" key="2">
    <source>
        <dbReference type="EMBL" id="KAF4464851.1"/>
    </source>
</evidence>
<feature type="region of interest" description="Disordered" evidence="1">
    <location>
        <begin position="277"/>
        <end position="337"/>
    </location>
</feature>
<proteinExistence type="predicted"/>
<evidence type="ECO:0000313" key="3">
    <source>
        <dbReference type="Proteomes" id="UP000554235"/>
    </source>
</evidence>